<name>A0AAV2PXG9_MEGNR</name>
<evidence type="ECO:0000256" key="3">
    <source>
        <dbReference type="ARBA" id="ARBA00022989"/>
    </source>
</evidence>
<comment type="similarity">
    <text evidence="5 6">Belongs to the anion channel-forming bestrophin (TC 1.A.46) family. Calcium-sensitive chloride channel subfamily.</text>
</comment>
<evidence type="ECO:0000313" key="7">
    <source>
        <dbReference type="EMBL" id="CAL4065754.1"/>
    </source>
</evidence>
<keyword evidence="8" id="KW-1185">Reference proteome</keyword>
<comment type="function">
    <text evidence="6">Forms chloride channels.</text>
</comment>
<feature type="transmembrane region" description="Helical" evidence="6">
    <location>
        <begin position="32"/>
        <end position="53"/>
    </location>
</feature>
<comment type="caution">
    <text evidence="7">The sequence shown here is derived from an EMBL/GenBank/DDBJ whole genome shotgun (WGS) entry which is preliminary data.</text>
</comment>
<dbReference type="InterPro" id="IPR000615">
    <property type="entry name" value="Bestrophin"/>
</dbReference>
<dbReference type="PANTHER" id="PTHR10736:SF65">
    <property type="entry name" value="BESTROPHIN 1, ISOFORM C-RELATED"/>
    <property type="match status" value="1"/>
</dbReference>
<feature type="transmembrane region" description="Helical" evidence="6">
    <location>
        <begin position="73"/>
        <end position="95"/>
    </location>
</feature>
<feature type="transmembrane region" description="Helical" evidence="6">
    <location>
        <begin position="239"/>
        <end position="261"/>
    </location>
</feature>
<dbReference type="GO" id="GO:0034707">
    <property type="term" value="C:chloride channel complex"/>
    <property type="evidence" value="ECO:0007669"/>
    <property type="project" value="UniProtKB-KW"/>
</dbReference>
<feature type="non-terminal residue" evidence="7">
    <location>
        <position position="388"/>
    </location>
</feature>
<keyword evidence="6" id="KW-0869">Chloride channel</keyword>
<evidence type="ECO:0000256" key="2">
    <source>
        <dbReference type="ARBA" id="ARBA00022692"/>
    </source>
</evidence>
<protein>
    <recommendedName>
        <fullName evidence="6">Bestrophin homolog</fullName>
    </recommendedName>
</protein>
<dbReference type="Pfam" id="PF01062">
    <property type="entry name" value="Bestrophin"/>
    <property type="match status" value="1"/>
</dbReference>
<evidence type="ECO:0000256" key="1">
    <source>
        <dbReference type="ARBA" id="ARBA00004370"/>
    </source>
</evidence>
<gene>
    <name evidence="7" type="ORF">MNOR_LOCUS5043</name>
</gene>
<evidence type="ECO:0000256" key="6">
    <source>
        <dbReference type="RuleBase" id="RU363126"/>
    </source>
</evidence>
<dbReference type="Proteomes" id="UP001497623">
    <property type="component" value="Unassembled WGS sequence"/>
</dbReference>
<keyword evidence="6" id="KW-0813">Transport</keyword>
<dbReference type="GO" id="GO:0005254">
    <property type="term" value="F:chloride channel activity"/>
    <property type="evidence" value="ECO:0007669"/>
    <property type="project" value="UniProtKB-KW"/>
</dbReference>
<keyword evidence="3 6" id="KW-1133">Transmembrane helix</keyword>
<proteinExistence type="inferred from homology"/>
<dbReference type="PANTHER" id="PTHR10736">
    <property type="entry name" value="BESTROPHIN"/>
    <property type="match status" value="1"/>
</dbReference>
<keyword evidence="4 6" id="KW-0472">Membrane</keyword>
<dbReference type="GO" id="GO:0005886">
    <property type="term" value="C:plasma membrane"/>
    <property type="evidence" value="ECO:0007669"/>
    <property type="project" value="UniProtKB-SubCell"/>
</dbReference>
<dbReference type="AlphaFoldDB" id="A0AAV2PXG9"/>
<organism evidence="7 8">
    <name type="scientific">Meganyctiphanes norvegica</name>
    <name type="common">Northern krill</name>
    <name type="synonym">Thysanopoda norvegica</name>
    <dbReference type="NCBI Taxonomy" id="48144"/>
    <lineage>
        <taxon>Eukaryota</taxon>
        <taxon>Metazoa</taxon>
        <taxon>Ecdysozoa</taxon>
        <taxon>Arthropoda</taxon>
        <taxon>Crustacea</taxon>
        <taxon>Multicrustacea</taxon>
        <taxon>Malacostraca</taxon>
        <taxon>Eumalacostraca</taxon>
        <taxon>Eucarida</taxon>
        <taxon>Euphausiacea</taxon>
        <taxon>Euphausiidae</taxon>
        <taxon>Meganyctiphanes</taxon>
    </lineage>
</organism>
<feature type="transmembrane region" description="Helical" evidence="6">
    <location>
        <begin position="273"/>
        <end position="291"/>
    </location>
</feature>
<keyword evidence="6" id="KW-0407">Ion channel</keyword>
<keyword evidence="6" id="KW-0406">Ion transport</keyword>
<evidence type="ECO:0000313" key="8">
    <source>
        <dbReference type="Proteomes" id="UP001497623"/>
    </source>
</evidence>
<accession>A0AAV2PXG9</accession>
<dbReference type="InterPro" id="IPR021134">
    <property type="entry name" value="Bestrophin-like"/>
</dbReference>
<keyword evidence="2 6" id="KW-0812">Transmembrane</keyword>
<comment type="subcellular location">
    <subcellularLocation>
        <location evidence="6">Cell membrane</location>
        <topology evidence="6">Multi-pass membrane protein</topology>
    </subcellularLocation>
    <subcellularLocation>
        <location evidence="1">Membrane</location>
    </subcellularLocation>
</comment>
<keyword evidence="6" id="KW-1003">Cell membrane</keyword>
<keyword evidence="6" id="KW-0868">Chloride</keyword>
<evidence type="ECO:0000256" key="5">
    <source>
        <dbReference type="ARBA" id="ARBA00034769"/>
    </source>
</evidence>
<sequence>MTVTYSKDVATSHWIGNFWKLLFRWRGSVYKLIWVDLLAYCILYGIISATYRFGLDADQRTTFEKLSTQLEYLSSFIPISFLLGFYVSIVVTRWWNQYLSIPWPDSLALHVTAGIHGHDDVSRKMRRTIMRYANLSITLTLAMMSPIVKKRFHSLQVYVDFGLMTENEKRIFENFRERNTKQSDYWLPLVWSTSIVNTARREGKIQDDFAVKTLIDKIGDLRGTCGSLLSYDWINVPLVYTQVVTIAVFTFFATTLLGRQFLDPAKGFENSEIDFYIPIVTILQLFFYVGWLKVAETLLNPFGGDDDDFEVNYLIDRNHKYVYLVVDEMHSEHPELLQDKYWDKESFELLNLGEDSQRYTLDTQQQASQRPEKDRKTQNCAAVNRIYL</sequence>
<evidence type="ECO:0000256" key="4">
    <source>
        <dbReference type="ARBA" id="ARBA00023136"/>
    </source>
</evidence>
<dbReference type="EMBL" id="CAXKWB010001897">
    <property type="protein sequence ID" value="CAL4065754.1"/>
    <property type="molecule type" value="Genomic_DNA"/>
</dbReference>
<reference evidence="7 8" key="1">
    <citation type="submission" date="2024-05" db="EMBL/GenBank/DDBJ databases">
        <authorList>
            <person name="Wallberg A."/>
        </authorList>
    </citation>
    <scope>NUCLEOTIDE SEQUENCE [LARGE SCALE GENOMIC DNA]</scope>
</reference>